<evidence type="ECO:0000256" key="1">
    <source>
        <dbReference type="SAM" id="MobiDB-lite"/>
    </source>
</evidence>
<dbReference type="Gene3D" id="4.10.530.10">
    <property type="entry name" value="Gamma-fibrinogen Carboxyl Terminal Fragment, domain 2"/>
    <property type="match status" value="1"/>
</dbReference>
<dbReference type="PROSITE" id="PS50209">
    <property type="entry name" value="CARD"/>
    <property type="match status" value="1"/>
</dbReference>
<dbReference type="PANTHER" id="PTHR19143:SF327">
    <property type="entry name" value="FI21813P1-RELATED"/>
    <property type="match status" value="1"/>
</dbReference>
<dbReference type="PROSITE" id="PS51406">
    <property type="entry name" value="FIBRINOGEN_C_2"/>
    <property type="match status" value="1"/>
</dbReference>
<protein>
    <submittedName>
        <fullName evidence="6">Uncharacterized protein</fullName>
    </submittedName>
</protein>
<dbReference type="GO" id="GO:0005615">
    <property type="term" value="C:extracellular space"/>
    <property type="evidence" value="ECO:0007669"/>
    <property type="project" value="TreeGrafter"/>
</dbReference>
<dbReference type="SUPFAM" id="SSF56496">
    <property type="entry name" value="Fibrinogen C-terminal domain-like"/>
    <property type="match status" value="1"/>
</dbReference>
<dbReference type="SMART" id="SM00114">
    <property type="entry name" value="CARD"/>
    <property type="match status" value="1"/>
</dbReference>
<dbReference type="Proteomes" id="UP000887566">
    <property type="component" value="Unplaced"/>
</dbReference>
<dbReference type="InterPro" id="IPR002181">
    <property type="entry name" value="Fibrinogen_a/b/g_C_dom"/>
</dbReference>
<feature type="compositionally biased region" description="Polar residues" evidence="1">
    <location>
        <begin position="523"/>
        <end position="533"/>
    </location>
</feature>
<evidence type="ECO:0000259" key="3">
    <source>
        <dbReference type="PROSITE" id="PS50209"/>
    </source>
</evidence>
<dbReference type="Pfam" id="PF00147">
    <property type="entry name" value="Fibrinogen_C"/>
    <property type="match status" value="1"/>
</dbReference>
<feature type="domain" description="CARD" evidence="3">
    <location>
        <begin position="42"/>
        <end position="116"/>
    </location>
</feature>
<accession>A0A914W4M2</accession>
<feature type="domain" description="Fibrinogen C-terminal" evidence="4">
    <location>
        <begin position="296"/>
        <end position="516"/>
    </location>
</feature>
<dbReference type="CDD" id="cd01671">
    <property type="entry name" value="CARD"/>
    <property type="match status" value="1"/>
</dbReference>
<reference evidence="6" key="1">
    <citation type="submission" date="2022-11" db="UniProtKB">
        <authorList>
            <consortium name="WormBaseParasite"/>
        </authorList>
    </citation>
    <scope>IDENTIFICATION</scope>
</reference>
<dbReference type="Pfam" id="PF00619">
    <property type="entry name" value="CARD"/>
    <property type="match status" value="1"/>
</dbReference>
<name>A0A914W4M2_9BILA</name>
<dbReference type="Gene3D" id="1.10.533.10">
    <property type="entry name" value="Death Domain, Fas"/>
    <property type="match status" value="1"/>
</dbReference>
<proteinExistence type="predicted"/>
<feature type="region of interest" description="Disordered" evidence="1">
    <location>
        <begin position="275"/>
        <end position="299"/>
    </location>
</feature>
<dbReference type="InterPro" id="IPR014716">
    <property type="entry name" value="Fibrinogen_a/b/g_C_1"/>
</dbReference>
<keyword evidence="2" id="KW-1133">Transmembrane helix</keyword>
<keyword evidence="2" id="KW-0812">Transmembrane</keyword>
<feature type="compositionally biased region" description="Polar residues" evidence="1">
    <location>
        <begin position="127"/>
        <end position="162"/>
    </location>
</feature>
<dbReference type="SUPFAM" id="SSF47986">
    <property type="entry name" value="DEATH domain"/>
    <property type="match status" value="1"/>
</dbReference>
<dbReference type="InterPro" id="IPR001315">
    <property type="entry name" value="CARD"/>
</dbReference>
<dbReference type="SMART" id="SM00186">
    <property type="entry name" value="FBG"/>
    <property type="match status" value="1"/>
</dbReference>
<dbReference type="Gene3D" id="3.90.215.10">
    <property type="entry name" value="Gamma Fibrinogen, chain A, domain 1"/>
    <property type="match status" value="1"/>
</dbReference>
<dbReference type="WBParaSite" id="PSAMB.scaffold3036size19948.g20083.t1">
    <property type="protein sequence ID" value="PSAMB.scaffold3036size19948.g20083.t1"/>
    <property type="gene ID" value="PSAMB.scaffold3036size19948.g20083"/>
</dbReference>
<dbReference type="GO" id="GO:0042981">
    <property type="term" value="P:regulation of apoptotic process"/>
    <property type="evidence" value="ECO:0007669"/>
    <property type="project" value="InterPro"/>
</dbReference>
<feature type="compositionally biased region" description="Polar residues" evidence="1">
    <location>
        <begin position="233"/>
        <end position="243"/>
    </location>
</feature>
<dbReference type="InterPro" id="IPR036056">
    <property type="entry name" value="Fibrinogen-like_C"/>
</dbReference>
<evidence type="ECO:0000313" key="6">
    <source>
        <dbReference type="WBParaSite" id="PSAMB.scaffold3036size19948.g20083.t1"/>
    </source>
</evidence>
<feature type="transmembrane region" description="Helical" evidence="2">
    <location>
        <begin position="201"/>
        <end position="224"/>
    </location>
</feature>
<keyword evidence="2" id="KW-0472">Membrane</keyword>
<dbReference type="InterPro" id="IPR050373">
    <property type="entry name" value="Fibrinogen_C-term_domain"/>
</dbReference>
<keyword evidence="5" id="KW-1185">Reference proteome</keyword>
<evidence type="ECO:0000313" key="5">
    <source>
        <dbReference type="Proteomes" id="UP000887566"/>
    </source>
</evidence>
<feature type="transmembrane region" description="Helical" evidence="2">
    <location>
        <begin position="596"/>
        <end position="614"/>
    </location>
</feature>
<feature type="region of interest" description="Disordered" evidence="1">
    <location>
        <begin position="231"/>
        <end position="253"/>
    </location>
</feature>
<organism evidence="5 6">
    <name type="scientific">Plectus sambesii</name>
    <dbReference type="NCBI Taxonomy" id="2011161"/>
    <lineage>
        <taxon>Eukaryota</taxon>
        <taxon>Metazoa</taxon>
        <taxon>Ecdysozoa</taxon>
        <taxon>Nematoda</taxon>
        <taxon>Chromadorea</taxon>
        <taxon>Plectida</taxon>
        <taxon>Plectina</taxon>
        <taxon>Plectoidea</taxon>
        <taxon>Plectidae</taxon>
        <taxon>Plectus</taxon>
    </lineage>
</organism>
<dbReference type="PANTHER" id="PTHR19143">
    <property type="entry name" value="FIBRINOGEN/TENASCIN/ANGIOPOEITIN"/>
    <property type="match status" value="1"/>
</dbReference>
<evidence type="ECO:0000256" key="2">
    <source>
        <dbReference type="SAM" id="Phobius"/>
    </source>
</evidence>
<evidence type="ECO:0000259" key="4">
    <source>
        <dbReference type="PROSITE" id="PS51406"/>
    </source>
</evidence>
<feature type="compositionally biased region" description="Basic and acidic residues" evidence="1">
    <location>
        <begin position="163"/>
        <end position="183"/>
    </location>
</feature>
<feature type="region of interest" description="Disordered" evidence="1">
    <location>
        <begin position="122"/>
        <end position="184"/>
    </location>
</feature>
<dbReference type="InterPro" id="IPR011029">
    <property type="entry name" value="DEATH-like_dom_sf"/>
</dbReference>
<dbReference type="AlphaFoldDB" id="A0A914W4M2"/>
<dbReference type="NCBIfam" id="NF040941">
    <property type="entry name" value="GGGWT_bact"/>
    <property type="match status" value="1"/>
</dbReference>
<feature type="region of interest" description="Disordered" evidence="1">
    <location>
        <begin position="523"/>
        <end position="559"/>
    </location>
</feature>
<sequence length="650" mass="73019">MTSNQFPLLDLPSHARKKTLEDLEFNDDSLNNECITRCLPFLCENLTVKEVITRLQANKTLTPHEAEQIHTEKTSHEKNHKLLDFVQKRGPEAFSCFMKSLTETGQKYIFDKLIEERNKIAEEKNQSSKAPNVNGASSLNTRNDSVSPKGSSRNSPTTTLQKNGERVRQPSVSDDKDKQVLPKEKKHKGTMLLKWLTRIPLWVKILISTVILFAFLIVIAVIWLENRPAAESPNENFNATSTAGPMDGNTSSTSEILTSLSTAATSLFVTTTDQQKPTTSALTHNSQSPDNSFTHQGENYTASDCSELHQRDSSLLSGVYTLSPLGIPAFNAYCDMETDGGGWTVFQRRINGDLLFYTKTWKDYKIGFNDGLENNLWLGNDIIHVMSTKDSNVELRIDLWGDRNPRSNNSNGYWWEKHTNFYIDDEAHFYTLHLTSFPTGNATTSGNGFTWSNGITYSNGFKFSTGDAIQDASFDCSSLFLLGGWWMNGHSCASAALNGKYMPVGSGSSYGFFWYTASTTINPKQSQSPQMSADSGEAGPRVGDAPAPTRPHKGAYDPGRPAWLKENGKLMSWDYRPRVKRFNPIYARLDAPHSRIWASWGAIIVVGLTIFAYVKTQVLERRTEEMHQREELRRQRNLGFGERLSVSKFE</sequence>